<name>A0ABQ1I7S3_9ALTE</name>
<feature type="domain" description="D-isomer specific 2-hydroxyacid dehydrogenase catalytic" evidence="5">
    <location>
        <begin position="30"/>
        <end position="315"/>
    </location>
</feature>
<dbReference type="Pfam" id="PF00389">
    <property type="entry name" value="2-Hacid_dh"/>
    <property type="match status" value="1"/>
</dbReference>
<feature type="domain" description="D-isomer specific 2-hydroxyacid dehydrogenase NAD-binding" evidence="6">
    <location>
        <begin position="106"/>
        <end position="285"/>
    </location>
</feature>
<dbReference type="RefSeq" id="WP_055734039.1">
    <property type="nucleotide sequence ID" value="NZ_BMDY01000030.1"/>
</dbReference>
<keyword evidence="8" id="KW-1185">Reference proteome</keyword>
<evidence type="ECO:0000313" key="7">
    <source>
        <dbReference type="EMBL" id="GGB19548.1"/>
    </source>
</evidence>
<dbReference type="Gene3D" id="3.40.50.720">
    <property type="entry name" value="NAD(P)-binding Rossmann-like Domain"/>
    <property type="match status" value="2"/>
</dbReference>
<dbReference type="SUPFAM" id="SSF51735">
    <property type="entry name" value="NAD(P)-binding Rossmann-fold domains"/>
    <property type="match status" value="1"/>
</dbReference>
<dbReference type="Pfam" id="PF02826">
    <property type="entry name" value="2-Hacid_dh_C"/>
    <property type="match status" value="1"/>
</dbReference>
<keyword evidence="2 4" id="KW-0560">Oxidoreductase</keyword>
<evidence type="ECO:0000259" key="5">
    <source>
        <dbReference type="Pfam" id="PF00389"/>
    </source>
</evidence>
<protein>
    <submittedName>
        <fullName evidence="7">Lactate dehydrogenase</fullName>
    </submittedName>
</protein>
<dbReference type="CDD" id="cd12162">
    <property type="entry name" value="2-Hacid_dh_4"/>
    <property type="match status" value="1"/>
</dbReference>
<evidence type="ECO:0000256" key="2">
    <source>
        <dbReference type="ARBA" id="ARBA00023002"/>
    </source>
</evidence>
<organism evidence="7 8">
    <name type="scientific">Agarivorans gilvus</name>
    <dbReference type="NCBI Taxonomy" id="680279"/>
    <lineage>
        <taxon>Bacteria</taxon>
        <taxon>Pseudomonadati</taxon>
        <taxon>Pseudomonadota</taxon>
        <taxon>Gammaproteobacteria</taxon>
        <taxon>Alteromonadales</taxon>
        <taxon>Alteromonadaceae</taxon>
        <taxon>Agarivorans</taxon>
    </lineage>
</organism>
<dbReference type="InterPro" id="IPR006139">
    <property type="entry name" value="D-isomer_2_OHA_DH_cat_dom"/>
</dbReference>
<accession>A0ABQ1I7S3</accession>
<comment type="caution">
    <text evidence="7">The sequence shown here is derived from an EMBL/GenBank/DDBJ whole genome shotgun (WGS) entry which is preliminary data.</text>
</comment>
<dbReference type="InterPro" id="IPR036291">
    <property type="entry name" value="NAD(P)-bd_dom_sf"/>
</dbReference>
<dbReference type="EMBL" id="BMDY01000030">
    <property type="protein sequence ID" value="GGB19548.1"/>
    <property type="molecule type" value="Genomic_DNA"/>
</dbReference>
<comment type="similarity">
    <text evidence="1 4">Belongs to the D-isomer specific 2-hydroxyacid dehydrogenase family.</text>
</comment>
<gene>
    <name evidence="7" type="ORF">GCM10007414_36200</name>
</gene>
<dbReference type="InterPro" id="IPR029753">
    <property type="entry name" value="D-isomer_DH_CS"/>
</dbReference>
<dbReference type="Proteomes" id="UP000651977">
    <property type="component" value="Unassembled WGS sequence"/>
</dbReference>
<evidence type="ECO:0000256" key="1">
    <source>
        <dbReference type="ARBA" id="ARBA00005854"/>
    </source>
</evidence>
<dbReference type="InterPro" id="IPR050418">
    <property type="entry name" value="D-iso_2-hydroxyacid_DH_PdxB"/>
</dbReference>
<dbReference type="PANTHER" id="PTHR43761">
    <property type="entry name" value="D-ISOMER SPECIFIC 2-HYDROXYACID DEHYDROGENASE FAMILY PROTEIN (AFU_ORTHOLOGUE AFUA_1G13630)"/>
    <property type="match status" value="1"/>
</dbReference>
<evidence type="ECO:0000259" key="6">
    <source>
        <dbReference type="Pfam" id="PF02826"/>
    </source>
</evidence>
<sequence>MKIVFLDRATLAEQINLRTANFPHQWLNFETSLEQQVVARAQDADIIVVNKVPLQAASLAQLPKLKMIAVAATGTNNVDLNYAQQKGIVVSNIRDYAAQSVAEHSIALMFNLRRNIMAYHHAIQRGRWQQAQQFCFFDFAIDNLAGQTLTLIGGGNLGQATAKLAQQLGMQVVFAERKLRSPRPGKVAFEEALAMADVLSIHCPLNSETEGLIKQPEFAVMKPNALVINTARGGIVDEQALLNALQSKQIAGAASDVSVLEPPADNSPLKEALKLDNFILTPHVAWASTQNMQQLADQLIDNIEAFVAGDPRNQVFAN</sequence>
<dbReference type="PROSITE" id="PS00671">
    <property type="entry name" value="D_2_HYDROXYACID_DH_3"/>
    <property type="match status" value="1"/>
</dbReference>
<keyword evidence="3" id="KW-0520">NAD</keyword>
<evidence type="ECO:0000256" key="3">
    <source>
        <dbReference type="ARBA" id="ARBA00023027"/>
    </source>
</evidence>
<reference evidence="8" key="1">
    <citation type="journal article" date="2019" name="Int. J. Syst. Evol. Microbiol.">
        <title>The Global Catalogue of Microorganisms (GCM) 10K type strain sequencing project: providing services to taxonomists for standard genome sequencing and annotation.</title>
        <authorList>
            <consortium name="The Broad Institute Genomics Platform"/>
            <consortium name="The Broad Institute Genome Sequencing Center for Infectious Disease"/>
            <person name="Wu L."/>
            <person name="Ma J."/>
        </authorList>
    </citation>
    <scope>NUCLEOTIDE SEQUENCE [LARGE SCALE GENOMIC DNA]</scope>
    <source>
        <strain evidence="8">CGMCC 1.10131</strain>
    </source>
</reference>
<proteinExistence type="inferred from homology"/>
<evidence type="ECO:0000256" key="4">
    <source>
        <dbReference type="RuleBase" id="RU003719"/>
    </source>
</evidence>
<evidence type="ECO:0000313" key="8">
    <source>
        <dbReference type="Proteomes" id="UP000651977"/>
    </source>
</evidence>
<dbReference type="InterPro" id="IPR006140">
    <property type="entry name" value="D-isomer_DH_NAD-bd"/>
</dbReference>
<dbReference type="SUPFAM" id="SSF52283">
    <property type="entry name" value="Formate/glycerate dehydrogenase catalytic domain-like"/>
    <property type="match status" value="1"/>
</dbReference>
<dbReference type="PANTHER" id="PTHR43761:SF1">
    <property type="entry name" value="D-ISOMER SPECIFIC 2-HYDROXYACID DEHYDROGENASE CATALYTIC DOMAIN-CONTAINING PROTEIN-RELATED"/>
    <property type="match status" value="1"/>
</dbReference>